<evidence type="ECO:0000313" key="4">
    <source>
        <dbReference type="Proteomes" id="UP001464923"/>
    </source>
</evidence>
<accession>A0ABV1JXG7</accession>
<evidence type="ECO:0000256" key="1">
    <source>
        <dbReference type="SAM" id="MobiDB-lite"/>
    </source>
</evidence>
<keyword evidence="2" id="KW-0472">Membrane</keyword>
<sequence length="291" mass="29907">MDLVSALKVTLRRWKIAATVLVVTTLAAVAAFFTADTVYSAENYVVVVPNSVTDLPNLGEGGQVSQVDQAQRSALVSAGGARLISNLLVTSLNSAERQAQLGVSPEASYQASADPQLPVVTIAASGTDETAVATLLGRVIDGSDGALANLQAQAGIPQSTAYRAPRFAPDPIVTSATPDRNRVVGAILVAGIALAVLLAVALDGPLTRRERARQGAGADDGDGAQDGAQGVDGAREPQPVQPQPVSRPQPTPQPVSRPQPTSRTPGARPTPGLDARTERLPGPARSVNADR</sequence>
<feature type="compositionally biased region" description="Pro residues" evidence="1">
    <location>
        <begin position="239"/>
        <end position="257"/>
    </location>
</feature>
<protein>
    <recommendedName>
        <fullName evidence="5">Capsular polysaccharide biosynthesis protein</fullName>
    </recommendedName>
</protein>
<keyword evidence="2" id="KW-1133">Transmembrane helix</keyword>
<feature type="transmembrane region" description="Helical" evidence="2">
    <location>
        <begin position="183"/>
        <end position="202"/>
    </location>
</feature>
<keyword evidence="2" id="KW-0812">Transmembrane</keyword>
<name>A0ABV1JXG7_9PSEU</name>
<keyword evidence="4" id="KW-1185">Reference proteome</keyword>
<reference evidence="3 4" key="1">
    <citation type="submission" date="2024-03" db="EMBL/GenBank/DDBJ databases">
        <title>Draft genome sequence of Pseudonocardia tropica JCM 19149.</title>
        <authorList>
            <person name="Butdee W."/>
            <person name="Duangmal K."/>
        </authorList>
    </citation>
    <scope>NUCLEOTIDE SEQUENCE [LARGE SCALE GENOMIC DNA]</scope>
    <source>
        <strain evidence="3 4">JCM 19149</strain>
    </source>
</reference>
<dbReference type="EMBL" id="JBEDNP010000010">
    <property type="protein sequence ID" value="MEQ3540649.1"/>
    <property type="molecule type" value="Genomic_DNA"/>
</dbReference>
<feature type="region of interest" description="Disordered" evidence="1">
    <location>
        <begin position="211"/>
        <end position="291"/>
    </location>
</feature>
<dbReference type="RefSeq" id="WP_349302411.1">
    <property type="nucleotide sequence ID" value="NZ_JBEDNP010000010.1"/>
</dbReference>
<evidence type="ECO:0000256" key="2">
    <source>
        <dbReference type="SAM" id="Phobius"/>
    </source>
</evidence>
<evidence type="ECO:0000313" key="3">
    <source>
        <dbReference type="EMBL" id="MEQ3540649.1"/>
    </source>
</evidence>
<proteinExistence type="predicted"/>
<evidence type="ECO:0008006" key="5">
    <source>
        <dbReference type="Google" id="ProtNLM"/>
    </source>
</evidence>
<gene>
    <name evidence="3" type="ORF">WHI96_17695</name>
</gene>
<dbReference type="Proteomes" id="UP001464923">
    <property type="component" value="Unassembled WGS sequence"/>
</dbReference>
<organism evidence="3 4">
    <name type="scientific">Pseudonocardia tropica</name>
    <dbReference type="NCBI Taxonomy" id="681289"/>
    <lineage>
        <taxon>Bacteria</taxon>
        <taxon>Bacillati</taxon>
        <taxon>Actinomycetota</taxon>
        <taxon>Actinomycetes</taxon>
        <taxon>Pseudonocardiales</taxon>
        <taxon>Pseudonocardiaceae</taxon>
        <taxon>Pseudonocardia</taxon>
    </lineage>
</organism>
<comment type="caution">
    <text evidence="3">The sequence shown here is derived from an EMBL/GenBank/DDBJ whole genome shotgun (WGS) entry which is preliminary data.</text>
</comment>